<name>A0A2X1AHM9_BREDI</name>
<dbReference type="EMBL" id="UAQM01000011">
    <property type="protein sequence ID" value="SPU44363.1"/>
    <property type="molecule type" value="Genomic_DNA"/>
</dbReference>
<evidence type="ECO:0000313" key="1">
    <source>
        <dbReference type="EMBL" id="SPU44363.1"/>
    </source>
</evidence>
<evidence type="ECO:0000313" key="2">
    <source>
        <dbReference type="Proteomes" id="UP000250358"/>
    </source>
</evidence>
<gene>
    <name evidence="1" type="ORF">NCTC11165_01766</name>
</gene>
<proteinExistence type="predicted"/>
<reference evidence="1 2" key="1">
    <citation type="submission" date="2018-06" db="EMBL/GenBank/DDBJ databases">
        <authorList>
            <consortium name="Pathogen Informatics"/>
            <person name="Doyle S."/>
        </authorList>
    </citation>
    <scope>NUCLEOTIDE SEQUENCE [LARGE SCALE GENOMIC DNA]</scope>
    <source>
        <strain evidence="1 2">NCTC11165</strain>
    </source>
</reference>
<dbReference type="AlphaFoldDB" id="A0A2X1AHM9"/>
<dbReference type="RefSeq" id="WP_128115730.1">
    <property type="nucleotide sequence ID" value="NZ_UAQM01000011.1"/>
</dbReference>
<organism evidence="1 2">
    <name type="scientific">Brevundimonas diminuta</name>
    <name type="common">Pseudomonas diminuta</name>
    <dbReference type="NCBI Taxonomy" id="293"/>
    <lineage>
        <taxon>Bacteria</taxon>
        <taxon>Pseudomonadati</taxon>
        <taxon>Pseudomonadota</taxon>
        <taxon>Alphaproteobacteria</taxon>
        <taxon>Caulobacterales</taxon>
        <taxon>Caulobacteraceae</taxon>
        <taxon>Brevundimonas</taxon>
    </lineage>
</organism>
<protein>
    <submittedName>
        <fullName evidence="1">Uncharacterized protein</fullName>
    </submittedName>
</protein>
<dbReference type="Proteomes" id="UP000250358">
    <property type="component" value="Unassembled WGS sequence"/>
</dbReference>
<sequence length="154" mass="17271">MVLYDPLLTSYGGDLTDYLKSIPVTDPAYAAVRRALRRKTKYLKGLSDAGTIKELHPPESHRQAELTRWQDEMRIAAENARKQSPLLSIIPRSVLLYGRQSLTMVQDLGGGPPRPLETMLHTHGVSMEMPRLQLLDPLGLDQMLLALRSEPVQS</sequence>
<accession>A0A2X1AHM9</accession>